<keyword evidence="1" id="KW-1133">Transmembrane helix</keyword>
<gene>
    <name evidence="2" type="ORF">GCM10009409_00160</name>
</gene>
<organism evidence="2 3">
    <name type="scientific">Shewanella saliphila</name>
    <dbReference type="NCBI Taxonomy" id="2282698"/>
    <lineage>
        <taxon>Bacteria</taxon>
        <taxon>Pseudomonadati</taxon>
        <taxon>Pseudomonadota</taxon>
        <taxon>Gammaproteobacteria</taxon>
        <taxon>Alteromonadales</taxon>
        <taxon>Shewanellaceae</taxon>
        <taxon>Shewanella</taxon>
    </lineage>
</organism>
<reference evidence="3" key="1">
    <citation type="journal article" date="2019" name="Int. J. Syst. Evol. Microbiol.">
        <title>The Global Catalogue of Microorganisms (GCM) 10K type strain sequencing project: providing services to taxonomists for standard genome sequencing and annotation.</title>
        <authorList>
            <consortium name="The Broad Institute Genomics Platform"/>
            <consortium name="The Broad Institute Genome Sequencing Center for Infectious Disease"/>
            <person name="Wu L."/>
            <person name="Ma J."/>
        </authorList>
    </citation>
    <scope>NUCLEOTIDE SEQUENCE [LARGE SCALE GENOMIC DNA]</scope>
    <source>
        <strain evidence="3">JCM 32304</strain>
    </source>
</reference>
<keyword evidence="3" id="KW-1185">Reference proteome</keyword>
<comment type="caution">
    <text evidence="2">The sequence shown here is derived from an EMBL/GenBank/DDBJ whole genome shotgun (WGS) entry which is preliminary data.</text>
</comment>
<sequence>MLSIEGAEKTGCCIGVSATLAIIGKFIVSGGATFAVVWVNSTVSIFGDFVFSTSGKVIAKVAGLLLINRCEGL</sequence>
<proteinExistence type="predicted"/>
<feature type="transmembrane region" description="Helical" evidence="1">
    <location>
        <begin position="12"/>
        <end position="39"/>
    </location>
</feature>
<name>A0ABQ2Q224_9GAMM</name>
<protein>
    <submittedName>
        <fullName evidence="2">Uncharacterized protein</fullName>
    </submittedName>
</protein>
<dbReference type="Proteomes" id="UP000654367">
    <property type="component" value="Unassembled WGS sequence"/>
</dbReference>
<keyword evidence="1" id="KW-0812">Transmembrane</keyword>
<evidence type="ECO:0000313" key="2">
    <source>
        <dbReference type="EMBL" id="GGP37290.1"/>
    </source>
</evidence>
<feature type="transmembrane region" description="Helical" evidence="1">
    <location>
        <begin position="45"/>
        <end position="67"/>
    </location>
</feature>
<dbReference type="EMBL" id="BMQV01000001">
    <property type="protein sequence ID" value="GGP37290.1"/>
    <property type="molecule type" value="Genomic_DNA"/>
</dbReference>
<evidence type="ECO:0000313" key="3">
    <source>
        <dbReference type="Proteomes" id="UP000654367"/>
    </source>
</evidence>
<keyword evidence="1" id="KW-0472">Membrane</keyword>
<accession>A0ABQ2Q224</accession>
<evidence type="ECO:0000256" key="1">
    <source>
        <dbReference type="SAM" id="Phobius"/>
    </source>
</evidence>